<dbReference type="InterPro" id="IPR052789">
    <property type="entry name" value="SSUH2_homolog"/>
</dbReference>
<organism evidence="1">
    <name type="scientific">Hyalella azteca</name>
    <name type="common">Amphipod</name>
    <dbReference type="NCBI Taxonomy" id="294128"/>
    <lineage>
        <taxon>Eukaryota</taxon>
        <taxon>Metazoa</taxon>
        <taxon>Ecdysozoa</taxon>
        <taxon>Arthropoda</taxon>
        <taxon>Crustacea</taxon>
        <taxon>Multicrustacea</taxon>
        <taxon>Malacostraca</taxon>
        <taxon>Eumalacostraca</taxon>
        <taxon>Peracarida</taxon>
        <taxon>Amphipoda</taxon>
        <taxon>Senticaudata</taxon>
        <taxon>Talitrida</taxon>
        <taxon>Talitroidea</taxon>
        <taxon>Hyalellidae</taxon>
        <taxon>Hyalella</taxon>
    </lineage>
</organism>
<accession>A0A6A0HAI2</accession>
<dbReference type="EMBL" id="JQDR03004501">
    <property type="protein sequence ID" value="KAA0201995.1"/>
    <property type="molecule type" value="Genomic_DNA"/>
</dbReference>
<dbReference type="PANTHER" id="PTHR48465">
    <property type="entry name" value="PROTEIN SSUH2 HOMOLOG"/>
    <property type="match status" value="1"/>
</dbReference>
<reference evidence="1" key="2">
    <citation type="journal article" date="2018" name="Environ. Sci. Technol.">
        <title>The Toxicogenome of Hyalella azteca: A Model for Sediment Ecotoxicology and Evolutionary Toxicology.</title>
        <authorList>
            <person name="Poynton H.C."/>
            <person name="Hasenbein S."/>
            <person name="Benoit J.B."/>
            <person name="Sepulveda M.S."/>
            <person name="Poelchau M.F."/>
            <person name="Hughes D.S.T."/>
            <person name="Murali S.C."/>
            <person name="Chen S."/>
            <person name="Glastad K.M."/>
            <person name="Goodisman M.A.D."/>
            <person name="Werren J.H."/>
            <person name="Vineis J.H."/>
            <person name="Bowen J.L."/>
            <person name="Friedrich M."/>
            <person name="Jones J."/>
            <person name="Robertson H.M."/>
            <person name="Feyereisen R."/>
            <person name="Mechler-Hickson A."/>
            <person name="Mathers N."/>
            <person name="Lee C.E."/>
            <person name="Colbourne J.K."/>
            <person name="Biales A."/>
            <person name="Johnston J.S."/>
            <person name="Wellborn G.A."/>
            <person name="Rosendale A.J."/>
            <person name="Cridge A.G."/>
            <person name="Munoz-Torres M.C."/>
            <person name="Bain P.A."/>
            <person name="Manny A.R."/>
            <person name="Major K.M."/>
            <person name="Lambert F.N."/>
            <person name="Vulpe C.D."/>
            <person name="Tuck P."/>
            <person name="Blalock B.J."/>
            <person name="Lin Y.Y."/>
            <person name="Smith M.E."/>
            <person name="Ochoa-Acuna H."/>
            <person name="Chen M.M."/>
            <person name="Childers C.P."/>
            <person name="Qu J."/>
            <person name="Dugan S."/>
            <person name="Lee S.L."/>
            <person name="Chao H."/>
            <person name="Dinh H."/>
            <person name="Han Y."/>
            <person name="Doddapaneni H."/>
            <person name="Worley K.C."/>
            <person name="Muzny D.M."/>
            <person name="Gibbs R.A."/>
            <person name="Richards S."/>
        </authorList>
    </citation>
    <scope>NUCLEOTIDE SEQUENCE</scope>
    <source>
        <strain evidence="1">HAZT.00-mixed</strain>
        <tissue evidence="1">Whole organism</tissue>
    </source>
</reference>
<dbReference type="PANTHER" id="PTHR48465:SF1">
    <property type="entry name" value="PROTEIN SSUH2 HOMOLOG"/>
    <property type="match status" value="1"/>
</dbReference>
<proteinExistence type="predicted"/>
<dbReference type="AlphaFoldDB" id="A0A6A0HAI2"/>
<gene>
    <name evidence="1" type="ORF">HAZT_HAZT001789</name>
</gene>
<reference evidence="1" key="1">
    <citation type="submission" date="2014-08" db="EMBL/GenBank/DDBJ databases">
        <authorList>
            <person name="Murali S."/>
            <person name="Richards S."/>
            <person name="Bandaranaike D."/>
            <person name="Bellair M."/>
            <person name="Blankenburg K."/>
            <person name="Chao H."/>
            <person name="Dinh H."/>
            <person name="Doddapaneni H."/>
            <person name="Dugan-Rocha S."/>
            <person name="Elkadiri S."/>
            <person name="Gnanaolivu R."/>
            <person name="Hughes D."/>
            <person name="Lee S."/>
            <person name="Li M."/>
            <person name="Ming W."/>
            <person name="Munidasa M."/>
            <person name="Muniz J."/>
            <person name="Nguyen L."/>
            <person name="Osuji N."/>
            <person name="Pu L.-L."/>
            <person name="Puazo M."/>
            <person name="Skinner E."/>
            <person name="Qu C."/>
            <person name="Quiroz J."/>
            <person name="Raj R."/>
            <person name="Weissenberger G."/>
            <person name="Xin Y."/>
            <person name="Zou X."/>
            <person name="Han Y."/>
            <person name="Worley K."/>
            <person name="Muzny D."/>
            <person name="Gibbs R."/>
        </authorList>
    </citation>
    <scope>NUCLEOTIDE SEQUENCE</scope>
    <source>
        <strain evidence="1">HAZT.00-mixed</strain>
        <tissue evidence="1">Whole organism</tissue>
    </source>
</reference>
<protein>
    <submittedName>
        <fullName evidence="1">Uncharacterized protein</fullName>
    </submittedName>
</protein>
<reference evidence="1" key="3">
    <citation type="submission" date="2019-06" db="EMBL/GenBank/DDBJ databases">
        <authorList>
            <person name="Poynton C."/>
            <person name="Hasenbein S."/>
            <person name="Benoit J.B."/>
            <person name="Sepulveda M.S."/>
            <person name="Poelchau M.F."/>
            <person name="Murali S.C."/>
            <person name="Chen S."/>
            <person name="Glastad K.M."/>
            <person name="Werren J.H."/>
            <person name="Vineis J.H."/>
            <person name="Bowen J.L."/>
            <person name="Friedrich M."/>
            <person name="Jones J."/>
            <person name="Robertson H.M."/>
            <person name="Feyereisen R."/>
            <person name="Mechler-Hickson A."/>
            <person name="Mathers N."/>
            <person name="Lee C.E."/>
            <person name="Colbourne J.K."/>
            <person name="Biales A."/>
            <person name="Johnston J.S."/>
            <person name="Wellborn G.A."/>
            <person name="Rosendale A.J."/>
            <person name="Cridge A.G."/>
            <person name="Munoz-Torres M.C."/>
            <person name="Bain P.A."/>
            <person name="Manny A.R."/>
            <person name="Major K.M."/>
            <person name="Lambert F.N."/>
            <person name="Vulpe C.D."/>
            <person name="Tuck P."/>
            <person name="Blalock B.J."/>
            <person name="Lin Y.-Y."/>
            <person name="Smith M.E."/>
            <person name="Ochoa-Acuna H."/>
            <person name="Chen M.-J.M."/>
            <person name="Childers C.P."/>
            <person name="Qu J."/>
            <person name="Dugan S."/>
            <person name="Lee S.L."/>
            <person name="Chao H."/>
            <person name="Dinh H."/>
            <person name="Han Y."/>
            <person name="Doddapaneni H."/>
            <person name="Worley K.C."/>
            <person name="Muzny D.M."/>
            <person name="Gibbs R.A."/>
            <person name="Richards S."/>
        </authorList>
    </citation>
    <scope>NUCLEOTIDE SEQUENCE</scope>
    <source>
        <strain evidence="1">HAZT.00-mixed</strain>
        <tissue evidence="1">Whole organism</tissue>
    </source>
</reference>
<name>A0A6A0HAI2_HYAAZ</name>
<evidence type="ECO:0000313" key="1">
    <source>
        <dbReference type="EMBL" id="KAA0201995.1"/>
    </source>
</evidence>
<comment type="caution">
    <text evidence="1">The sequence shown here is derived from an EMBL/GenBank/DDBJ whole genome shotgun (WGS) entry which is preliminary data.</text>
</comment>
<dbReference type="Proteomes" id="UP000711488">
    <property type="component" value="Unassembled WGS sequence"/>
</dbReference>
<sequence length="72" mass="8495">MASAQLVNNHKNAFYDEKIIAQRHQVRIVPVAEVEYEYKNSADKYWVYGYENKVYSPHYPHTCCWGCCCSLM</sequence>